<dbReference type="EMBL" id="VBAL01000174">
    <property type="protein sequence ID" value="TMI98312.1"/>
    <property type="molecule type" value="Genomic_DNA"/>
</dbReference>
<evidence type="ECO:0000256" key="1">
    <source>
        <dbReference type="SAM" id="Phobius"/>
    </source>
</evidence>
<gene>
    <name evidence="2" type="ORF">E6H01_12505</name>
</gene>
<reference evidence="2 3" key="1">
    <citation type="journal article" date="2019" name="Nat. Microbiol.">
        <title>Mediterranean grassland soil C-N compound turnover is dependent on rainfall and depth, and is mediated by genomically divergent microorganisms.</title>
        <authorList>
            <person name="Diamond S."/>
            <person name="Andeer P.F."/>
            <person name="Li Z."/>
            <person name="Crits-Christoph A."/>
            <person name="Burstein D."/>
            <person name="Anantharaman K."/>
            <person name="Lane K.R."/>
            <person name="Thomas B.C."/>
            <person name="Pan C."/>
            <person name="Northen T.R."/>
            <person name="Banfield J.F."/>
        </authorList>
    </citation>
    <scope>NUCLEOTIDE SEQUENCE [LARGE SCALE GENOMIC DNA]</scope>
    <source>
        <strain evidence="2">NP_4</strain>
    </source>
</reference>
<sequence length="307" mass="32193">MTKILRFTSAPVAVLLVLLTVITMVSGVTTLFIHYFPAVPPTSTMTTACGAEYLSPNPTTVQEGSSGQISFRCSDANPAFTISGGVFSAMPDFSYYGSFPAPYSTLWIYQSDGAVTTGACADRTAARQLESRTIEVDMAPFNYNYCAEYANVGSGGLPAFTVYWFTVPGNVLFYHLAPAVPTPATMTSTCANSSLIANPSAVDPGSTGQISFQCSDTTPAFTISGGTFSAIPYFDGSGFAAPYTTLWIYQSDGGTTTGGCTGRTGARQLTSGVTAADIAPLNYSYCAEYANVGGGGLPAFYVYWTTT</sequence>
<protein>
    <submittedName>
        <fullName evidence="2">Uncharacterized protein</fullName>
    </submittedName>
</protein>
<evidence type="ECO:0000313" key="3">
    <source>
        <dbReference type="Proteomes" id="UP000319353"/>
    </source>
</evidence>
<keyword evidence="1" id="KW-0812">Transmembrane</keyword>
<evidence type="ECO:0000313" key="2">
    <source>
        <dbReference type="EMBL" id="TMI98312.1"/>
    </source>
</evidence>
<proteinExistence type="predicted"/>
<dbReference type="Proteomes" id="UP000319353">
    <property type="component" value="Unassembled WGS sequence"/>
</dbReference>
<comment type="caution">
    <text evidence="2">The sequence shown here is derived from an EMBL/GenBank/DDBJ whole genome shotgun (WGS) entry which is preliminary data.</text>
</comment>
<keyword evidence="1" id="KW-1133">Transmembrane helix</keyword>
<organism evidence="2 3">
    <name type="scientific">Candidatus Segetimicrobium genomatis</name>
    <dbReference type="NCBI Taxonomy" id="2569760"/>
    <lineage>
        <taxon>Bacteria</taxon>
        <taxon>Bacillati</taxon>
        <taxon>Candidatus Sysuimicrobiota</taxon>
        <taxon>Candidatus Sysuimicrobiia</taxon>
        <taxon>Candidatus Sysuimicrobiales</taxon>
        <taxon>Candidatus Segetimicrobiaceae</taxon>
        <taxon>Candidatus Segetimicrobium</taxon>
    </lineage>
</organism>
<dbReference type="AlphaFoldDB" id="A0A537KRI8"/>
<keyword evidence="1" id="KW-0472">Membrane</keyword>
<accession>A0A537KRI8</accession>
<name>A0A537KRI8_9BACT</name>
<feature type="transmembrane region" description="Helical" evidence="1">
    <location>
        <begin position="12"/>
        <end position="36"/>
    </location>
</feature>